<dbReference type="FunCoup" id="F0Y8G1">
    <property type="interactions" value="27"/>
</dbReference>
<dbReference type="InterPro" id="IPR051031">
    <property type="entry name" value="RING-box_E3_Ubiquitin_Ligase"/>
</dbReference>
<dbReference type="OMA" id="QWRWDTG"/>
<dbReference type="EMBL" id="GL833127">
    <property type="protein sequence ID" value="EGB08598.1"/>
    <property type="molecule type" value="Genomic_DNA"/>
</dbReference>
<dbReference type="CDD" id="cd16456">
    <property type="entry name" value="RING-H2_APC11"/>
    <property type="match status" value="1"/>
</dbReference>
<dbReference type="InterPro" id="IPR001841">
    <property type="entry name" value="Znf_RING"/>
</dbReference>
<sequence>LKVNILKWHAVARWTWGDDVDGDVCGICQMPFEGCPPGVLYPGDGAPVVWGKCGHAFHLQCVSQWLSSKNSCPICRREWEFE</sequence>
<dbReference type="GeneID" id="20229393"/>
<dbReference type="Pfam" id="PF12861">
    <property type="entry name" value="zf-ANAPC11"/>
    <property type="match status" value="1"/>
</dbReference>
<dbReference type="GO" id="GO:0005680">
    <property type="term" value="C:anaphase-promoting complex"/>
    <property type="evidence" value="ECO:0007669"/>
    <property type="project" value="InterPro"/>
</dbReference>
<dbReference type="GO" id="GO:0097602">
    <property type="term" value="F:cullin family protein binding"/>
    <property type="evidence" value="ECO:0007669"/>
    <property type="project" value="InterPro"/>
</dbReference>
<feature type="non-terminal residue" evidence="11">
    <location>
        <position position="82"/>
    </location>
</feature>
<organism evidence="12">
    <name type="scientific">Aureococcus anophagefferens</name>
    <name type="common">Harmful bloom alga</name>
    <dbReference type="NCBI Taxonomy" id="44056"/>
    <lineage>
        <taxon>Eukaryota</taxon>
        <taxon>Sar</taxon>
        <taxon>Stramenopiles</taxon>
        <taxon>Ochrophyta</taxon>
        <taxon>Pelagophyceae</taxon>
        <taxon>Pelagomonadales</taxon>
        <taxon>Pelagomonadaceae</taxon>
        <taxon>Aureococcus</taxon>
    </lineage>
</organism>
<name>F0Y8G1_AURAN</name>
<reference evidence="11 12" key="1">
    <citation type="journal article" date="2011" name="Proc. Natl. Acad. Sci. U.S.A.">
        <title>Niche of harmful alga Aureococcus anophagefferens revealed through ecogenomics.</title>
        <authorList>
            <person name="Gobler C.J."/>
            <person name="Berry D.L."/>
            <person name="Dyhrman S.T."/>
            <person name="Wilhelm S.W."/>
            <person name="Salamov A."/>
            <person name="Lobanov A.V."/>
            <person name="Zhang Y."/>
            <person name="Collier J.L."/>
            <person name="Wurch L.L."/>
            <person name="Kustka A.B."/>
            <person name="Dill B.D."/>
            <person name="Shah M."/>
            <person name="VerBerkmoes N.C."/>
            <person name="Kuo A."/>
            <person name="Terry A."/>
            <person name="Pangilinan J."/>
            <person name="Lindquist E.A."/>
            <person name="Lucas S."/>
            <person name="Paulsen I.T."/>
            <person name="Hattenrath-Lehmann T.K."/>
            <person name="Talmage S.C."/>
            <person name="Walker E.A."/>
            <person name="Koch F."/>
            <person name="Burson A.M."/>
            <person name="Marcoval M.A."/>
            <person name="Tang Y.Z."/>
            <person name="Lecleir G.R."/>
            <person name="Coyne K.J."/>
            <person name="Berg G.M."/>
            <person name="Bertrand E.M."/>
            <person name="Saito M.A."/>
            <person name="Gladyshev V.N."/>
            <person name="Grigoriev I.V."/>
        </authorList>
    </citation>
    <scope>NUCLEOTIDE SEQUENCE [LARGE SCALE GENOMIC DNA]</scope>
    <source>
        <strain evidence="12">CCMP 1984</strain>
    </source>
</reference>
<evidence type="ECO:0000256" key="5">
    <source>
        <dbReference type="ARBA" id="ARBA00022776"/>
    </source>
</evidence>
<protein>
    <recommendedName>
        <fullName evidence="1">Anaphase-promoting complex subunit 11</fullName>
    </recommendedName>
</protein>
<dbReference type="PROSITE" id="PS50089">
    <property type="entry name" value="ZF_RING_2"/>
    <property type="match status" value="1"/>
</dbReference>
<evidence type="ECO:0000256" key="7">
    <source>
        <dbReference type="ARBA" id="ARBA00022833"/>
    </source>
</evidence>
<keyword evidence="12" id="KW-1185">Reference proteome</keyword>
<dbReference type="eggNOG" id="KOG1493">
    <property type="taxonomic scope" value="Eukaryota"/>
</dbReference>
<evidence type="ECO:0000313" key="12">
    <source>
        <dbReference type="Proteomes" id="UP000002729"/>
    </source>
</evidence>
<dbReference type="InParanoid" id="F0Y8G1"/>
<dbReference type="SMART" id="SM00184">
    <property type="entry name" value="RING"/>
    <property type="match status" value="1"/>
</dbReference>
<dbReference type="GO" id="GO:0031145">
    <property type="term" value="P:anaphase-promoting complex-dependent catabolic process"/>
    <property type="evidence" value="ECO:0007669"/>
    <property type="project" value="InterPro"/>
</dbReference>
<keyword evidence="4 9" id="KW-0863">Zinc-finger</keyword>
<dbReference type="KEGG" id="aaf:AURANDRAFT_9374"/>
<evidence type="ECO:0000313" key="11">
    <source>
        <dbReference type="EMBL" id="EGB08598.1"/>
    </source>
</evidence>
<dbReference type="RefSeq" id="XP_009036599.1">
    <property type="nucleotide sequence ID" value="XM_009038351.1"/>
</dbReference>
<proteinExistence type="predicted"/>
<dbReference type="OrthoDB" id="1681166at2759"/>
<evidence type="ECO:0000259" key="10">
    <source>
        <dbReference type="PROSITE" id="PS50089"/>
    </source>
</evidence>
<dbReference type="PANTHER" id="PTHR11210">
    <property type="entry name" value="RING BOX"/>
    <property type="match status" value="1"/>
</dbReference>
<keyword evidence="8" id="KW-0131">Cell cycle</keyword>
<dbReference type="Gene3D" id="3.30.40.10">
    <property type="entry name" value="Zinc/RING finger domain, C3HC4 (zinc finger)"/>
    <property type="match status" value="1"/>
</dbReference>
<dbReference type="AlphaFoldDB" id="F0Y8G1"/>
<dbReference type="GO" id="GO:0061630">
    <property type="term" value="F:ubiquitin protein ligase activity"/>
    <property type="evidence" value="ECO:0007669"/>
    <property type="project" value="InterPro"/>
</dbReference>
<evidence type="ECO:0000256" key="2">
    <source>
        <dbReference type="ARBA" id="ARBA00022618"/>
    </source>
</evidence>
<gene>
    <name evidence="11" type="ORF">AURANDRAFT_9374</name>
</gene>
<feature type="domain" description="RING-type" evidence="10">
    <location>
        <begin position="25"/>
        <end position="76"/>
    </location>
</feature>
<dbReference type="InterPro" id="IPR024991">
    <property type="entry name" value="RING-H2_APC11"/>
</dbReference>
<keyword evidence="2" id="KW-0132">Cell division</keyword>
<dbReference type="FunFam" id="3.30.40.10:FF:000552">
    <property type="entry name" value="Anaphase promoting complex subunit, putative"/>
    <property type="match status" value="1"/>
</dbReference>
<evidence type="ECO:0000256" key="8">
    <source>
        <dbReference type="ARBA" id="ARBA00023306"/>
    </source>
</evidence>
<evidence type="ECO:0000256" key="1">
    <source>
        <dbReference type="ARBA" id="ARBA00013928"/>
    </source>
</evidence>
<evidence type="ECO:0000256" key="4">
    <source>
        <dbReference type="ARBA" id="ARBA00022771"/>
    </source>
</evidence>
<keyword evidence="7" id="KW-0862">Zinc</keyword>
<feature type="non-terminal residue" evidence="11">
    <location>
        <position position="1"/>
    </location>
</feature>
<dbReference type="Proteomes" id="UP000002729">
    <property type="component" value="Unassembled WGS sequence"/>
</dbReference>
<keyword evidence="3" id="KW-0479">Metal-binding</keyword>
<dbReference type="SUPFAM" id="SSF57850">
    <property type="entry name" value="RING/U-box"/>
    <property type="match status" value="1"/>
</dbReference>
<keyword evidence="5" id="KW-0498">Mitosis</keyword>
<dbReference type="GO" id="GO:0008270">
    <property type="term" value="F:zinc ion binding"/>
    <property type="evidence" value="ECO:0007669"/>
    <property type="project" value="UniProtKB-KW"/>
</dbReference>
<keyword evidence="6" id="KW-0833">Ubl conjugation pathway</keyword>
<evidence type="ECO:0000256" key="3">
    <source>
        <dbReference type="ARBA" id="ARBA00022723"/>
    </source>
</evidence>
<accession>F0Y8G1</accession>
<evidence type="ECO:0000256" key="9">
    <source>
        <dbReference type="PROSITE-ProRule" id="PRU00175"/>
    </source>
</evidence>
<dbReference type="GO" id="GO:0051301">
    <property type="term" value="P:cell division"/>
    <property type="evidence" value="ECO:0007669"/>
    <property type="project" value="UniProtKB-KW"/>
</dbReference>
<evidence type="ECO:0000256" key="6">
    <source>
        <dbReference type="ARBA" id="ARBA00022786"/>
    </source>
</evidence>
<dbReference type="InterPro" id="IPR013083">
    <property type="entry name" value="Znf_RING/FYVE/PHD"/>
</dbReference>